<dbReference type="Proteomes" id="UP001189429">
    <property type="component" value="Unassembled WGS sequence"/>
</dbReference>
<organism evidence="2 3">
    <name type="scientific">Prorocentrum cordatum</name>
    <dbReference type="NCBI Taxonomy" id="2364126"/>
    <lineage>
        <taxon>Eukaryota</taxon>
        <taxon>Sar</taxon>
        <taxon>Alveolata</taxon>
        <taxon>Dinophyceae</taxon>
        <taxon>Prorocentrales</taxon>
        <taxon>Prorocentraceae</taxon>
        <taxon>Prorocentrum</taxon>
    </lineage>
</organism>
<accession>A0ABN9PFY1</accession>
<evidence type="ECO:0000256" key="1">
    <source>
        <dbReference type="SAM" id="MobiDB-lite"/>
    </source>
</evidence>
<evidence type="ECO:0000313" key="2">
    <source>
        <dbReference type="EMBL" id="CAK0790384.1"/>
    </source>
</evidence>
<protein>
    <submittedName>
        <fullName evidence="2">Uncharacterized protein</fullName>
    </submittedName>
</protein>
<sequence>RGVAPGGAAAAPRRPCPPARRWGRPRRLPGQTPSPAPRARRRSASPAPRARRPRAVLRRRLAARGGEGGLRVRPGGRVLVGPGGHEGAAPAAQALRSMTAQASGVVRFPIPSCVGLLPTSSLLPAVLWKKGADVREAVATQRGYPDGASPSLGGR</sequence>
<feature type="non-terminal residue" evidence="2">
    <location>
        <position position="1"/>
    </location>
</feature>
<proteinExistence type="predicted"/>
<feature type="compositionally biased region" description="Basic residues" evidence="1">
    <location>
        <begin position="38"/>
        <end position="56"/>
    </location>
</feature>
<reference evidence="2" key="1">
    <citation type="submission" date="2023-10" db="EMBL/GenBank/DDBJ databases">
        <authorList>
            <person name="Chen Y."/>
            <person name="Shah S."/>
            <person name="Dougan E. K."/>
            <person name="Thang M."/>
            <person name="Chan C."/>
        </authorList>
    </citation>
    <scope>NUCLEOTIDE SEQUENCE [LARGE SCALE GENOMIC DNA]</scope>
</reference>
<comment type="caution">
    <text evidence="2">The sequence shown here is derived from an EMBL/GenBank/DDBJ whole genome shotgun (WGS) entry which is preliminary data.</text>
</comment>
<name>A0ABN9PFY1_9DINO</name>
<keyword evidence="3" id="KW-1185">Reference proteome</keyword>
<gene>
    <name evidence="2" type="ORF">PCOR1329_LOCUS1675</name>
</gene>
<feature type="compositionally biased region" description="Low complexity" evidence="1">
    <location>
        <begin position="1"/>
        <end position="13"/>
    </location>
</feature>
<evidence type="ECO:0000313" key="3">
    <source>
        <dbReference type="Proteomes" id="UP001189429"/>
    </source>
</evidence>
<dbReference type="EMBL" id="CAUYUJ010000413">
    <property type="protein sequence ID" value="CAK0790384.1"/>
    <property type="molecule type" value="Genomic_DNA"/>
</dbReference>
<feature type="region of interest" description="Disordered" evidence="1">
    <location>
        <begin position="1"/>
        <end position="56"/>
    </location>
</feature>